<reference evidence="2 3" key="1">
    <citation type="submission" date="2024-04" db="EMBL/GenBank/DDBJ databases">
        <title>Human intestinal bacterial collection.</title>
        <authorList>
            <person name="Pauvert C."/>
            <person name="Hitch T.C.A."/>
            <person name="Clavel T."/>
        </authorList>
    </citation>
    <scope>NUCLEOTIDE SEQUENCE [LARGE SCALE GENOMIC DNA]</scope>
    <source>
        <strain evidence="2 3">CLA-AA-H174</strain>
    </source>
</reference>
<name>A0ABV1G1F4_9BACT</name>
<organism evidence="2 3">
    <name type="scientific">Segatella sinensis</name>
    <dbReference type="NCBI Taxonomy" id="3085167"/>
    <lineage>
        <taxon>Bacteria</taxon>
        <taxon>Pseudomonadati</taxon>
        <taxon>Bacteroidota</taxon>
        <taxon>Bacteroidia</taxon>
        <taxon>Bacteroidales</taxon>
        <taxon>Prevotellaceae</taxon>
        <taxon>Segatella</taxon>
    </lineage>
</organism>
<dbReference type="RefSeq" id="WP_349226693.1">
    <property type="nucleotide sequence ID" value="NZ_JBBNFG020000053.1"/>
</dbReference>
<sequence length="261" mass="30021">MVKIQYASDLHLEFMENTLYLETHPLQPVADILVLAGDTGYLGDEGFVKHPFWDWASENFKEVIVIPGNHEFYLGYDLEQLHDGWCMEIRHNIKCYYNAVIHLSDDTDLIVSTLWGYIEPQDAFSTERRVNDFYRIKDCGVVINSERFNQEHAKCRAFIEKAVSESQAKHIVVATHHVPSFQLVSPDFKGSPINGAFTAELGNFIAYSRIDYWIYGHSYRNIDRIIGNTQCVSNQLGYVNHGESESFDSKKCINPHCSSLW</sequence>
<protein>
    <submittedName>
        <fullName evidence="2">Metallophosphoesterase</fullName>
    </submittedName>
</protein>
<dbReference type="InterPro" id="IPR029052">
    <property type="entry name" value="Metallo-depent_PP-like"/>
</dbReference>
<evidence type="ECO:0000313" key="2">
    <source>
        <dbReference type="EMBL" id="MEQ2509254.1"/>
    </source>
</evidence>
<evidence type="ECO:0000259" key="1">
    <source>
        <dbReference type="Pfam" id="PF00149"/>
    </source>
</evidence>
<gene>
    <name evidence="2" type="ORF">AAAT87_13440</name>
</gene>
<dbReference type="Pfam" id="PF00149">
    <property type="entry name" value="Metallophos"/>
    <property type="match status" value="1"/>
</dbReference>
<accession>A0ABV1G1F4</accession>
<comment type="caution">
    <text evidence="2">The sequence shown here is derived from an EMBL/GenBank/DDBJ whole genome shotgun (WGS) entry which is preliminary data.</text>
</comment>
<dbReference type="Gene3D" id="3.60.21.10">
    <property type="match status" value="1"/>
</dbReference>
<dbReference type="Proteomes" id="UP001465717">
    <property type="component" value="Unassembled WGS sequence"/>
</dbReference>
<dbReference type="SUPFAM" id="SSF56300">
    <property type="entry name" value="Metallo-dependent phosphatases"/>
    <property type="match status" value="1"/>
</dbReference>
<evidence type="ECO:0000313" key="3">
    <source>
        <dbReference type="Proteomes" id="UP001465717"/>
    </source>
</evidence>
<proteinExistence type="predicted"/>
<dbReference type="EMBL" id="JBBNGE010000064">
    <property type="protein sequence ID" value="MEQ2509254.1"/>
    <property type="molecule type" value="Genomic_DNA"/>
</dbReference>
<feature type="domain" description="Calcineurin-like phosphoesterase" evidence="1">
    <location>
        <begin position="7"/>
        <end position="218"/>
    </location>
</feature>
<dbReference type="PANTHER" id="PTHR37844">
    <property type="entry name" value="SER/THR PROTEIN PHOSPHATASE SUPERFAMILY (AFU_ORTHOLOGUE AFUA_1G14840)"/>
    <property type="match status" value="1"/>
</dbReference>
<dbReference type="InterPro" id="IPR004843">
    <property type="entry name" value="Calcineurin-like_PHP"/>
</dbReference>
<keyword evidence="3" id="KW-1185">Reference proteome</keyword>
<dbReference type="PANTHER" id="PTHR37844:SF1">
    <property type="entry name" value="CALCINEURIN-LIKE PHOSPHOESTERASE DOMAIN-CONTAINING PROTEIN"/>
    <property type="match status" value="1"/>
</dbReference>